<comment type="similarity">
    <text evidence="2">Belongs to the EamA transporter family.</text>
</comment>
<evidence type="ECO:0000313" key="9">
    <source>
        <dbReference type="Proteomes" id="UP001142372"/>
    </source>
</evidence>
<dbReference type="Proteomes" id="UP001142372">
    <property type="component" value="Unassembled WGS sequence"/>
</dbReference>
<organism evidence="8 9">
    <name type="scientific">Leifsonia poae</name>
    <dbReference type="NCBI Taxonomy" id="110933"/>
    <lineage>
        <taxon>Bacteria</taxon>
        <taxon>Bacillati</taxon>
        <taxon>Actinomycetota</taxon>
        <taxon>Actinomycetes</taxon>
        <taxon>Micrococcales</taxon>
        <taxon>Microbacteriaceae</taxon>
        <taxon>Leifsonia</taxon>
    </lineage>
</organism>
<dbReference type="AlphaFoldDB" id="A0A9W6H7S8"/>
<dbReference type="InterPro" id="IPR000620">
    <property type="entry name" value="EamA_dom"/>
</dbReference>
<feature type="transmembrane region" description="Helical" evidence="6">
    <location>
        <begin position="63"/>
        <end position="83"/>
    </location>
</feature>
<feature type="domain" description="EamA" evidence="7">
    <location>
        <begin position="3"/>
        <end position="136"/>
    </location>
</feature>
<feature type="transmembrane region" description="Helical" evidence="6">
    <location>
        <begin position="208"/>
        <end position="230"/>
    </location>
</feature>
<reference evidence="8" key="1">
    <citation type="journal article" date="2014" name="Int. J. Syst. Evol. Microbiol.">
        <title>Complete genome sequence of Corynebacterium casei LMG S-19264T (=DSM 44701T), isolated from a smear-ripened cheese.</title>
        <authorList>
            <consortium name="US DOE Joint Genome Institute (JGI-PGF)"/>
            <person name="Walter F."/>
            <person name="Albersmeier A."/>
            <person name="Kalinowski J."/>
            <person name="Ruckert C."/>
        </authorList>
    </citation>
    <scope>NUCLEOTIDE SEQUENCE</scope>
    <source>
        <strain evidence="8">VKM Ac-1401</strain>
    </source>
</reference>
<evidence type="ECO:0000259" key="7">
    <source>
        <dbReference type="Pfam" id="PF00892"/>
    </source>
</evidence>
<feature type="transmembrane region" description="Helical" evidence="6">
    <location>
        <begin position="268"/>
        <end position="284"/>
    </location>
</feature>
<feature type="transmembrane region" description="Helical" evidence="6">
    <location>
        <begin position="95"/>
        <end position="114"/>
    </location>
</feature>
<comment type="caution">
    <text evidence="8">The sequence shown here is derived from an EMBL/GenBank/DDBJ whole genome shotgun (WGS) entry which is preliminary data.</text>
</comment>
<protein>
    <submittedName>
        <fullName evidence="8">Transporter</fullName>
    </submittedName>
</protein>
<dbReference type="InterPro" id="IPR037185">
    <property type="entry name" value="EmrE-like"/>
</dbReference>
<evidence type="ECO:0000313" key="8">
    <source>
        <dbReference type="EMBL" id="GLJ75131.1"/>
    </source>
</evidence>
<dbReference type="PANTHER" id="PTHR32322:SF2">
    <property type="entry name" value="EAMA DOMAIN-CONTAINING PROTEIN"/>
    <property type="match status" value="1"/>
</dbReference>
<name>A0A9W6H7S8_9MICO</name>
<dbReference type="RefSeq" id="WP_271175821.1">
    <property type="nucleotide sequence ID" value="NZ_BAAAJO010000001.1"/>
</dbReference>
<feature type="transmembrane region" description="Helical" evidence="6">
    <location>
        <begin position="180"/>
        <end position="202"/>
    </location>
</feature>
<evidence type="ECO:0000256" key="6">
    <source>
        <dbReference type="SAM" id="Phobius"/>
    </source>
</evidence>
<comment type="subcellular location">
    <subcellularLocation>
        <location evidence="1">Membrane</location>
        <topology evidence="1">Multi-pass membrane protein</topology>
    </subcellularLocation>
</comment>
<feature type="domain" description="EamA" evidence="7">
    <location>
        <begin position="149"/>
        <end position="284"/>
    </location>
</feature>
<dbReference type="GO" id="GO:0016020">
    <property type="term" value="C:membrane"/>
    <property type="evidence" value="ECO:0007669"/>
    <property type="project" value="UniProtKB-SubCell"/>
</dbReference>
<keyword evidence="9" id="KW-1185">Reference proteome</keyword>
<evidence type="ECO:0000256" key="5">
    <source>
        <dbReference type="ARBA" id="ARBA00023136"/>
    </source>
</evidence>
<feature type="transmembrane region" description="Helical" evidence="6">
    <location>
        <begin position="121"/>
        <end position="142"/>
    </location>
</feature>
<gene>
    <name evidence="8" type="ORF">GCM10017584_07040</name>
</gene>
<evidence type="ECO:0000256" key="3">
    <source>
        <dbReference type="ARBA" id="ARBA00022692"/>
    </source>
</evidence>
<feature type="transmembrane region" description="Helical" evidence="6">
    <location>
        <begin position="148"/>
        <end position="168"/>
    </location>
</feature>
<evidence type="ECO:0000256" key="4">
    <source>
        <dbReference type="ARBA" id="ARBA00022989"/>
    </source>
</evidence>
<dbReference type="Pfam" id="PF00892">
    <property type="entry name" value="EamA"/>
    <property type="match status" value="2"/>
</dbReference>
<reference evidence="8" key="2">
    <citation type="submission" date="2023-01" db="EMBL/GenBank/DDBJ databases">
        <authorList>
            <person name="Sun Q."/>
            <person name="Evtushenko L."/>
        </authorList>
    </citation>
    <scope>NUCLEOTIDE SEQUENCE</scope>
    <source>
        <strain evidence="8">VKM Ac-1401</strain>
    </source>
</reference>
<accession>A0A9W6H7S8</accession>
<evidence type="ECO:0000256" key="1">
    <source>
        <dbReference type="ARBA" id="ARBA00004141"/>
    </source>
</evidence>
<keyword evidence="3 6" id="KW-0812">Transmembrane</keyword>
<keyword evidence="5 6" id="KW-0472">Membrane</keyword>
<feature type="transmembrane region" description="Helical" evidence="6">
    <location>
        <begin position="242"/>
        <end position="262"/>
    </location>
</feature>
<dbReference type="EMBL" id="BSEN01000002">
    <property type="protein sequence ID" value="GLJ75131.1"/>
    <property type="molecule type" value="Genomic_DNA"/>
</dbReference>
<sequence>MKVALQFIAMGLIWGASFLFMKVGLEGVGPGQVVWARLVFGAITLGIIALITRSRLPREPIVWLHFTVVAVTYYVIPYLLFAWAEQYVSSSLASIYNAVTPITTAILVTLAFRVEKLNRDQVLGVLIGVVGVVVVVGPWQVAALTGSLWGQLACLGAVTCYGFSFGYIRRFISHRQISATSTAVMNIGIAAVIMLVLTPVIAVGPITFSWPVLLSLLALGALGTGVVYIWNMNVLRAWGPTATSGVTYVTPVVGVALGILVLHETLSWNEPVGAVVVLLGILLTQQRVRLLTRRAAAAPVPASAVDAASRER</sequence>
<proteinExistence type="inferred from homology"/>
<feature type="transmembrane region" description="Helical" evidence="6">
    <location>
        <begin position="34"/>
        <end position="51"/>
    </location>
</feature>
<keyword evidence="4 6" id="KW-1133">Transmembrane helix</keyword>
<evidence type="ECO:0000256" key="2">
    <source>
        <dbReference type="ARBA" id="ARBA00007362"/>
    </source>
</evidence>
<dbReference type="PANTHER" id="PTHR32322">
    <property type="entry name" value="INNER MEMBRANE TRANSPORTER"/>
    <property type="match status" value="1"/>
</dbReference>
<dbReference type="InterPro" id="IPR050638">
    <property type="entry name" value="AA-Vitamin_Transporters"/>
</dbReference>
<dbReference type="SUPFAM" id="SSF103481">
    <property type="entry name" value="Multidrug resistance efflux transporter EmrE"/>
    <property type="match status" value="2"/>
</dbReference>